<evidence type="ECO:0000313" key="1">
    <source>
        <dbReference type="EMBL" id="WTW63157.1"/>
    </source>
</evidence>
<proteinExistence type="predicted"/>
<dbReference type="AlphaFoldDB" id="A0AAU2V6S6"/>
<sequence>MEEEPAALRATSPEVVRQQLAEHYPGMEGDALVRPYREDPQAACAAIADAYQAYWGGALAMCGRRCDGWWRTKSWSGRGRSRPRASP</sequence>
<gene>
    <name evidence="1" type="ORF">OG549_22275</name>
</gene>
<name>A0AAU2V6S6_9ACTN</name>
<reference evidence="1" key="1">
    <citation type="submission" date="2022-10" db="EMBL/GenBank/DDBJ databases">
        <title>The complete genomes of actinobacterial strains from the NBC collection.</title>
        <authorList>
            <person name="Joergensen T.S."/>
            <person name="Alvarez Arevalo M."/>
            <person name="Sterndorff E.B."/>
            <person name="Faurdal D."/>
            <person name="Vuksanovic O."/>
            <person name="Mourched A.-S."/>
            <person name="Charusanti P."/>
            <person name="Shaw S."/>
            <person name="Blin K."/>
            <person name="Weber T."/>
        </authorList>
    </citation>
    <scope>NUCLEOTIDE SEQUENCE</scope>
    <source>
        <strain evidence="1">NBC_00003</strain>
    </source>
</reference>
<dbReference type="EMBL" id="CP108318">
    <property type="protein sequence ID" value="WTW63157.1"/>
    <property type="molecule type" value="Genomic_DNA"/>
</dbReference>
<protein>
    <submittedName>
        <fullName evidence="1">Uncharacterized protein</fullName>
    </submittedName>
</protein>
<accession>A0AAU2V6S6</accession>
<organism evidence="1">
    <name type="scientific">Streptomyces sp. NBC_00003</name>
    <dbReference type="NCBI Taxonomy" id="2903608"/>
    <lineage>
        <taxon>Bacteria</taxon>
        <taxon>Bacillati</taxon>
        <taxon>Actinomycetota</taxon>
        <taxon>Actinomycetes</taxon>
        <taxon>Kitasatosporales</taxon>
        <taxon>Streptomycetaceae</taxon>
        <taxon>Streptomyces</taxon>
    </lineage>
</organism>